<keyword evidence="2 5" id="KW-0812">Transmembrane</keyword>
<dbReference type="CDD" id="cd17321">
    <property type="entry name" value="MFS_MMR_MDR_like"/>
    <property type="match status" value="1"/>
</dbReference>
<evidence type="ECO:0000256" key="1">
    <source>
        <dbReference type="ARBA" id="ARBA00004651"/>
    </source>
</evidence>
<proteinExistence type="predicted"/>
<dbReference type="PROSITE" id="PS50850">
    <property type="entry name" value="MFS"/>
    <property type="match status" value="1"/>
</dbReference>
<dbReference type="OrthoDB" id="7375466at2"/>
<dbReference type="AlphaFoldDB" id="A0A1M5EPW4"/>
<dbReference type="PANTHER" id="PTHR42718">
    <property type="entry name" value="MAJOR FACILITATOR SUPERFAMILY MULTIDRUG TRANSPORTER MFSC"/>
    <property type="match status" value="1"/>
</dbReference>
<dbReference type="Proteomes" id="UP000184501">
    <property type="component" value="Unassembled WGS sequence"/>
</dbReference>
<dbReference type="GO" id="GO:0005886">
    <property type="term" value="C:plasma membrane"/>
    <property type="evidence" value="ECO:0007669"/>
    <property type="project" value="UniProtKB-SubCell"/>
</dbReference>
<feature type="transmembrane region" description="Helical" evidence="5">
    <location>
        <begin position="305"/>
        <end position="326"/>
    </location>
</feature>
<dbReference type="InterPro" id="IPR011701">
    <property type="entry name" value="MFS"/>
</dbReference>
<dbReference type="Gene3D" id="1.20.1250.20">
    <property type="entry name" value="MFS general substrate transporter like domains"/>
    <property type="match status" value="2"/>
</dbReference>
<evidence type="ECO:0000256" key="5">
    <source>
        <dbReference type="SAM" id="Phobius"/>
    </source>
</evidence>
<dbReference type="Pfam" id="PF07690">
    <property type="entry name" value="MFS_1"/>
    <property type="match status" value="1"/>
</dbReference>
<organism evidence="7 8">
    <name type="scientific">Streptoalloteichus hindustanus</name>
    <dbReference type="NCBI Taxonomy" id="2017"/>
    <lineage>
        <taxon>Bacteria</taxon>
        <taxon>Bacillati</taxon>
        <taxon>Actinomycetota</taxon>
        <taxon>Actinomycetes</taxon>
        <taxon>Pseudonocardiales</taxon>
        <taxon>Pseudonocardiaceae</taxon>
        <taxon>Streptoalloteichus</taxon>
    </lineage>
</organism>
<dbReference type="STRING" id="2017.SAMN05444320_10576"/>
<reference evidence="7 8" key="1">
    <citation type="submission" date="2016-11" db="EMBL/GenBank/DDBJ databases">
        <authorList>
            <person name="Jaros S."/>
            <person name="Januszkiewicz K."/>
            <person name="Wedrychowicz H."/>
        </authorList>
    </citation>
    <scope>NUCLEOTIDE SEQUENCE [LARGE SCALE GENOMIC DNA]</scope>
    <source>
        <strain evidence="7 8">DSM 44523</strain>
    </source>
</reference>
<name>A0A1M5EPW4_STRHI</name>
<feature type="transmembrane region" description="Helical" evidence="5">
    <location>
        <begin position="362"/>
        <end position="383"/>
    </location>
</feature>
<feature type="domain" description="Major facilitator superfamily (MFS) profile" evidence="6">
    <location>
        <begin position="15"/>
        <end position="498"/>
    </location>
</feature>
<evidence type="ECO:0000256" key="4">
    <source>
        <dbReference type="ARBA" id="ARBA00023136"/>
    </source>
</evidence>
<dbReference type="EMBL" id="FQVN01000005">
    <property type="protein sequence ID" value="SHF81151.1"/>
    <property type="molecule type" value="Genomic_DNA"/>
</dbReference>
<sequence length="514" mass="51581">MAEARAPFPSPGRTSLAVVCSAVLVMPVTATGAAEAIAAVGADLRTDLAAAQWVVNAFFLTFAGLMATTGALADRVGRRRMFTAGLVVSTAAMVLAALAPTIDVLILARALAGAGSAAVATGGSALLAAVFPEGPARARAFAMYGTSLGMGLAFGPVISGLLVGALGWRGLFGAVAVLSLPSLLGARRLPESRLTVTHRMDWGGAVCFTLGLTAFALGVVEGPALGWAHPTVLVGFALCVVLLAVFVVIERRHPAPMVDLSLFAQPRFMALCSMPFVLAFGFVALLIVVPPYLMATLGYNAHEAGLALLLLTGPTLVLPPITGVLARRLSQRGLLVVSLLLVAAGTALLALVPGGVGPVGLAGPLLLVGSGFGVSLAVLDGAAVSSVDPSRAGMAAGLFNTVRVAGEVVAIAVLGALLAALTQSDLASRYGDAAATAATSRLLQGDLPGATPAGADPVAFASAATTAYTGALHVALWVLAALSVLGAVLVGRLMIERRANTGPDTVPHQRAHTA</sequence>
<keyword evidence="4 5" id="KW-0472">Membrane</keyword>
<dbReference type="SUPFAM" id="SSF103473">
    <property type="entry name" value="MFS general substrate transporter"/>
    <property type="match status" value="1"/>
</dbReference>
<feature type="transmembrane region" description="Helical" evidence="5">
    <location>
        <begin position="141"/>
        <end position="165"/>
    </location>
</feature>
<feature type="transmembrane region" description="Helical" evidence="5">
    <location>
        <begin position="81"/>
        <end position="100"/>
    </location>
</feature>
<feature type="transmembrane region" description="Helical" evidence="5">
    <location>
        <begin position="171"/>
        <end position="190"/>
    </location>
</feature>
<evidence type="ECO:0000313" key="7">
    <source>
        <dbReference type="EMBL" id="SHF81151.1"/>
    </source>
</evidence>
<evidence type="ECO:0000256" key="2">
    <source>
        <dbReference type="ARBA" id="ARBA00022692"/>
    </source>
</evidence>
<feature type="transmembrane region" description="Helical" evidence="5">
    <location>
        <begin position="49"/>
        <end position="69"/>
    </location>
</feature>
<feature type="transmembrane region" description="Helical" evidence="5">
    <location>
        <begin position="226"/>
        <end position="249"/>
    </location>
</feature>
<feature type="transmembrane region" description="Helical" evidence="5">
    <location>
        <begin position="333"/>
        <end position="356"/>
    </location>
</feature>
<comment type="subcellular location">
    <subcellularLocation>
        <location evidence="1">Cell membrane</location>
        <topology evidence="1">Multi-pass membrane protein</topology>
    </subcellularLocation>
</comment>
<feature type="transmembrane region" description="Helical" evidence="5">
    <location>
        <begin position="106"/>
        <end position="129"/>
    </location>
</feature>
<keyword evidence="8" id="KW-1185">Reference proteome</keyword>
<feature type="transmembrane region" description="Helical" evidence="5">
    <location>
        <begin position="474"/>
        <end position="495"/>
    </location>
</feature>
<dbReference type="PROSITE" id="PS00216">
    <property type="entry name" value="SUGAR_TRANSPORT_1"/>
    <property type="match status" value="1"/>
</dbReference>
<protein>
    <submittedName>
        <fullName evidence="7">Major Facilitator Superfamily protein</fullName>
    </submittedName>
</protein>
<evidence type="ECO:0000313" key="8">
    <source>
        <dbReference type="Proteomes" id="UP000184501"/>
    </source>
</evidence>
<dbReference type="InterPro" id="IPR036259">
    <property type="entry name" value="MFS_trans_sf"/>
</dbReference>
<evidence type="ECO:0000259" key="6">
    <source>
        <dbReference type="PROSITE" id="PS50850"/>
    </source>
</evidence>
<feature type="transmembrane region" description="Helical" evidence="5">
    <location>
        <begin position="270"/>
        <end position="293"/>
    </location>
</feature>
<feature type="transmembrane region" description="Helical" evidence="5">
    <location>
        <begin position="404"/>
        <end position="422"/>
    </location>
</feature>
<gene>
    <name evidence="7" type="ORF">SAMN05444320_10576</name>
</gene>
<dbReference type="RefSeq" id="WP_073484080.1">
    <property type="nucleotide sequence ID" value="NZ_FQVN01000005.1"/>
</dbReference>
<dbReference type="InterPro" id="IPR020846">
    <property type="entry name" value="MFS_dom"/>
</dbReference>
<dbReference type="GO" id="GO:0022857">
    <property type="term" value="F:transmembrane transporter activity"/>
    <property type="evidence" value="ECO:0007669"/>
    <property type="project" value="InterPro"/>
</dbReference>
<evidence type="ECO:0000256" key="3">
    <source>
        <dbReference type="ARBA" id="ARBA00022989"/>
    </source>
</evidence>
<feature type="transmembrane region" description="Helical" evidence="5">
    <location>
        <begin position="202"/>
        <end position="220"/>
    </location>
</feature>
<accession>A0A1M5EPW4</accession>
<keyword evidence="3 5" id="KW-1133">Transmembrane helix</keyword>
<dbReference type="InterPro" id="IPR005829">
    <property type="entry name" value="Sugar_transporter_CS"/>
</dbReference>
<dbReference type="PANTHER" id="PTHR42718:SF49">
    <property type="entry name" value="EXPORT PROTEIN"/>
    <property type="match status" value="1"/>
</dbReference>